<dbReference type="Proteomes" id="UP000184774">
    <property type="component" value="Unassembled WGS sequence"/>
</dbReference>
<protein>
    <submittedName>
        <fullName evidence="1">Uncharacterized protein</fullName>
    </submittedName>
</protein>
<proteinExistence type="predicted"/>
<gene>
    <name evidence="1" type="ORF">VSP9026_04155</name>
</gene>
<dbReference type="AlphaFoldDB" id="A0A1N6MA83"/>
<accession>A0A1N6MA83</accession>
<organism evidence="1 2">
    <name type="scientific">Vibrio spartinae</name>
    <dbReference type="NCBI Taxonomy" id="1918945"/>
    <lineage>
        <taxon>Bacteria</taxon>
        <taxon>Pseudomonadati</taxon>
        <taxon>Pseudomonadota</taxon>
        <taxon>Gammaproteobacteria</taxon>
        <taxon>Vibrionales</taxon>
        <taxon>Vibrionaceae</taxon>
        <taxon>Vibrio</taxon>
    </lineage>
</organism>
<evidence type="ECO:0000313" key="1">
    <source>
        <dbReference type="EMBL" id="SIO96368.1"/>
    </source>
</evidence>
<reference evidence="1 2" key="1">
    <citation type="submission" date="2016-12" db="EMBL/GenBank/DDBJ databases">
        <authorList>
            <person name="Song W.-J."/>
            <person name="Kurnit D.M."/>
        </authorList>
    </citation>
    <scope>NUCLEOTIDE SEQUENCE [LARGE SCALE GENOMIC DNA]</scope>
    <source>
        <strain evidence="1 2">CECT 9026</strain>
    </source>
</reference>
<evidence type="ECO:0000313" key="2">
    <source>
        <dbReference type="Proteomes" id="UP000184774"/>
    </source>
</evidence>
<dbReference type="EMBL" id="FSSB01000030">
    <property type="protein sequence ID" value="SIO96368.1"/>
    <property type="molecule type" value="Genomic_DNA"/>
</dbReference>
<sequence length="42" mass="5042">MFSYEDDKVIFIRKTLKSWPVLVNHLYVEALGDSLYEMYCSH</sequence>
<name>A0A1N6MA83_9VIBR</name>